<comment type="subcellular location">
    <subcellularLocation>
        <location evidence="2 19">Cell membrane</location>
        <topology evidence="2 19">Multi-pass membrane protein</topology>
    </subcellularLocation>
</comment>
<dbReference type="STRING" id="1797197.A2Y75_00435"/>
<evidence type="ECO:0000256" key="7">
    <source>
        <dbReference type="ARBA" id="ARBA00022475"/>
    </source>
</evidence>
<evidence type="ECO:0000256" key="11">
    <source>
        <dbReference type="ARBA" id="ARBA00022842"/>
    </source>
</evidence>
<comment type="cofactor">
    <cofactor evidence="1 19">
        <name>Mg(2+)</name>
        <dbReference type="ChEBI" id="CHEBI:18420"/>
    </cofactor>
</comment>
<evidence type="ECO:0000256" key="9">
    <source>
        <dbReference type="ARBA" id="ARBA00022679"/>
    </source>
</evidence>
<evidence type="ECO:0000256" key="4">
    <source>
        <dbReference type="ARBA" id="ARBA00010561"/>
    </source>
</evidence>
<dbReference type="UniPathway" id="UPA00148">
    <property type="reaction ID" value="UER00238"/>
</dbReference>
<comment type="pathway">
    <text evidence="3 19">Cofactor biosynthesis; adenosylcobalamin biosynthesis; adenosylcobalamin from cob(II)yrinate a,c-diamide: step 7/7.</text>
</comment>
<dbReference type="Pfam" id="PF02654">
    <property type="entry name" value="CobS"/>
    <property type="match status" value="1"/>
</dbReference>
<gene>
    <name evidence="19" type="primary">cobS</name>
    <name evidence="20" type="ORF">A2Y75_00435</name>
</gene>
<evidence type="ECO:0000256" key="5">
    <source>
        <dbReference type="ARBA" id="ARBA00013200"/>
    </source>
</evidence>
<comment type="catalytic activity">
    <reaction evidence="18 19">
        <text>alpha-ribazole 5'-phosphate + adenosylcob(III)inamide-GDP = adenosylcob(III)alamin 5'-phosphate + GMP + H(+)</text>
        <dbReference type="Rhea" id="RHEA:23560"/>
        <dbReference type="ChEBI" id="CHEBI:15378"/>
        <dbReference type="ChEBI" id="CHEBI:57918"/>
        <dbReference type="ChEBI" id="CHEBI:58115"/>
        <dbReference type="ChEBI" id="CHEBI:60487"/>
        <dbReference type="ChEBI" id="CHEBI:60493"/>
        <dbReference type="EC" id="2.7.8.26"/>
    </reaction>
</comment>
<dbReference type="InterPro" id="IPR003805">
    <property type="entry name" value="CobS"/>
</dbReference>
<keyword evidence="13 19" id="KW-0472">Membrane</keyword>
<dbReference type="HAMAP" id="MF_00719">
    <property type="entry name" value="CobS"/>
    <property type="match status" value="1"/>
</dbReference>
<evidence type="ECO:0000256" key="19">
    <source>
        <dbReference type="HAMAP-Rule" id="MF_00719"/>
    </source>
</evidence>
<dbReference type="GO" id="GO:0009236">
    <property type="term" value="P:cobalamin biosynthetic process"/>
    <property type="evidence" value="ECO:0007669"/>
    <property type="project" value="UniProtKB-UniRule"/>
</dbReference>
<comment type="function">
    <text evidence="14 19">Joins adenosylcobinamide-GDP and alpha-ribazole to generate adenosylcobalamin (Ado-cobalamin). Also synthesizes adenosylcobalamin 5'-phosphate from adenosylcobinamide-GDP and alpha-ribazole 5'-phosphate.</text>
</comment>
<organism evidence="20 21">
    <name type="scientific">Candidatus Solincola sediminis</name>
    <dbReference type="NCBI Taxonomy" id="1797199"/>
    <lineage>
        <taxon>Bacteria</taxon>
        <taxon>Bacillati</taxon>
        <taxon>Actinomycetota</taxon>
        <taxon>Candidatus Geothermincolia</taxon>
        <taxon>Candidatus Geothermincolales</taxon>
        <taxon>Candidatus Geothermincolaceae</taxon>
        <taxon>Candidatus Solincola</taxon>
    </lineage>
</organism>
<keyword evidence="9 19" id="KW-0808">Transferase</keyword>
<evidence type="ECO:0000256" key="14">
    <source>
        <dbReference type="ARBA" id="ARBA00025228"/>
    </source>
</evidence>
<evidence type="ECO:0000313" key="20">
    <source>
        <dbReference type="EMBL" id="OFW58989.1"/>
    </source>
</evidence>
<feature type="transmembrane region" description="Helical" evidence="19">
    <location>
        <begin position="24"/>
        <end position="44"/>
    </location>
</feature>
<dbReference type="EMBL" id="MELK01000019">
    <property type="protein sequence ID" value="OFW58989.1"/>
    <property type="molecule type" value="Genomic_DNA"/>
</dbReference>
<dbReference type="PANTHER" id="PTHR34148:SF1">
    <property type="entry name" value="ADENOSYLCOBINAMIDE-GDP RIBAZOLETRANSFERASE"/>
    <property type="match status" value="1"/>
</dbReference>
<dbReference type="AlphaFoldDB" id="A0A1F2WQ77"/>
<dbReference type="PANTHER" id="PTHR34148">
    <property type="entry name" value="ADENOSYLCOBINAMIDE-GDP RIBAZOLETRANSFERASE"/>
    <property type="match status" value="1"/>
</dbReference>
<proteinExistence type="inferred from homology"/>
<evidence type="ECO:0000256" key="17">
    <source>
        <dbReference type="ARBA" id="ARBA00048623"/>
    </source>
</evidence>
<keyword evidence="8 19" id="KW-0169">Cobalamin biosynthesis</keyword>
<evidence type="ECO:0000313" key="21">
    <source>
        <dbReference type="Proteomes" id="UP000177876"/>
    </source>
</evidence>
<dbReference type="EC" id="2.7.8.26" evidence="5 19"/>
<dbReference type="GO" id="GO:0051073">
    <property type="term" value="F:adenosylcobinamide-GDP ribazoletransferase activity"/>
    <property type="evidence" value="ECO:0007669"/>
    <property type="project" value="UniProtKB-UniRule"/>
</dbReference>
<comment type="caution">
    <text evidence="20">The sequence shown here is derived from an EMBL/GenBank/DDBJ whole genome shotgun (WGS) entry which is preliminary data.</text>
</comment>
<evidence type="ECO:0000256" key="16">
    <source>
        <dbReference type="ARBA" id="ARBA00032853"/>
    </source>
</evidence>
<evidence type="ECO:0000256" key="3">
    <source>
        <dbReference type="ARBA" id="ARBA00004663"/>
    </source>
</evidence>
<protein>
    <recommendedName>
        <fullName evidence="6 19">Adenosylcobinamide-GDP ribazoletransferase</fullName>
        <ecNumber evidence="5 19">2.7.8.26</ecNumber>
    </recommendedName>
    <alternativeName>
        <fullName evidence="16 19">Cobalamin synthase</fullName>
    </alternativeName>
    <alternativeName>
        <fullName evidence="15 19">Cobalamin-5'-phosphate synthase</fullName>
    </alternativeName>
</protein>
<evidence type="ECO:0000256" key="2">
    <source>
        <dbReference type="ARBA" id="ARBA00004651"/>
    </source>
</evidence>
<keyword evidence="7 19" id="KW-1003">Cell membrane</keyword>
<comment type="catalytic activity">
    <reaction evidence="17 19">
        <text>alpha-ribazole + adenosylcob(III)inamide-GDP = adenosylcob(III)alamin + GMP + H(+)</text>
        <dbReference type="Rhea" id="RHEA:16049"/>
        <dbReference type="ChEBI" id="CHEBI:10329"/>
        <dbReference type="ChEBI" id="CHEBI:15378"/>
        <dbReference type="ChEBI" id="CHEBI:18408"/>
        <dbReference type="ChEBI" id="CHEBI:58115"/>
        <dbReference type="ChEBI" id="CHEBI:60487"/>
        <dbReference type="EC" id="2.7.8.26"/>
    </reaction>
</comment>
<sequence length="262" mass="28003">MLDAFRFLSAVPLPAKRGGEASGLVRSVAYFPLVGAALGGLLILTDWICGEVFPQAPYLISAVLILGVYALFTGALHHDGLMDTADAFWGRHSKDERLRIMKDSRVGAMGVTALMLAILAEFACLYAIPGSLSASSGRFRWAVLLSFPVLGRWVMSYLCFRFPYARDNGTGAVFTGARPFRFAVSTLLTAAALTGAFVFMMRDPLLLAVLLISSLAFAELAGALFTRSIGGVTGDIIGGVGMLSELLILLLLASRIPELLLH</sequence>
<feature type="transmembrane region" description="Helical" evidence="19">
    <location>
        <begin position="141"/>
        <end position="160"/>
    </location>
</feature>
<evidence type="ECO:0000256" key="13">
    <source>
        <dbReference type="ARBA" id="ARBA00023136"/>
    </source>
</evidence>
<dbReference type="GO" id="GO:0008818">
    <property type="term" value="F:cobalamin 5'-phosphate synthase activity"/>
    <property type="evidence" value="ECO:0007669"/>
    <property type="project" value="UniProtKB-UniRule"/>
</dbReference>
<feature type="transmembrane region" description="Helical" evidence="19">
    <location>
        <begin position="237"/>
        <end position="256"/>
    </location>
</feature>
<evidence type="ECO:0000256" key="1">
    <source>
        <dbReference type="ARBA" id="ARBA00001946"/>
    </source>
</evidence>
<evidence type="ECO:0000256" key="8">
    <source>
        <dbReference type="ARBA" id="ARBA00022573"/>
    </source>
</evidence>
<evidence type="ECO:0000256" key="15">
    <source>
        <dbReference type="ARBA" id="ARBA00032605"/>
    </source>
</evidence>
<evidence type="ECO:0000256" key="12">
    <source>
        <dbReference type="ARBA" id="ARBA00022989"/>
    </source>
</evidence>
<evidence type="ECO:0000256" key="6">
    <source>
        <dbReference type="ARBA" id="ARBA00015850"/>
    </source>
</evidence>
<reference evidence="20 21" key="1">
    <citation type="journal article" date="2016" name="Nat. Commun.">
        <title>Thousands of microbial genomes shed light on interconnected biogeochemical processes in an aquifer system.</title>
        <authorList>
            <person name="Anantharaman K."/>
            <person name="Brown C.T."/>
            <person name="Hug L.A."/>
            <person name="Sharon I."/>
            <person name="Castelle C.J."/>
            <person name="Probst A.J."/>
            <person name="Thomas B.C."/>
            <person name="Singh A."/>
            <person name="Wilkins M.J."/>
            <person name="Karaoz U."/>
            <person name="Brodie E.L."/>
            <person name="Williams K.H."/>
            <person name="Hubbard S.S."/>
            <person name="Banfield J.F."/>
        </authorList>
    </citation>
    <scope>NUCLEOTIDE SEQUENCE [LARGE SCALE GENOMIC DNA]</scope>
</reference>
<name>A0A1F2WQ77_9ACTN</name>
<feature type="transmembrane region" description="Helical" evidence="19">
    <location>
        <begin position="205"/>
        <end position="225"/>
    </location>
</feature>
<feature type="transmembrane region" description="Helical" evidence="19">
    <location>
        <begin position="180"/>
        <end position="199"/>
    </location>
</feature>
<dbReference type="Proteomes" id="UP000177876">
    <property type="component" value="Unassembled WGS sequence"/>
</dbReference>
<evidence type="ECO:0000256" key="10">
    <source>
        <dbReference type="ARBA" id="ARBA00022692"/>
    </source>
</evidence>
<feature type="transmembrane region" description="Helical" evidence="19">
    <location>
        <begin position="56"/>
        <end position="76"/>
    </location>
</feature>
<feature type="transmembrane region" description="Helical" evidence="19">
    <location>
        <begin position="106"/>
        <end position="129"/>
    </location>
</feature>
<keyword evidence="12 19" id="KW-1133">Transmembrane helix</keyword>
<keyword evidence="11 19" id="KW-0460">Magnesium</keyword>
<comment type="similarity">
    <text evidence="4 19">Belongs to the CobS family.</text>
</comment>
<evidence type="ECO:0000256" key="18">
    <source>
        <dbReference type="ARBA" id="ARBA00049504"/>
    </source>
</evidence>
<dbReference type="GO" id="GO:0005886">
    <property type="term" value="C:plasma membrane"/>
    <property type="evidence" value="ECO:0007669"/>
    <property type="project" value="UniProtKB-SubCell"/>
</dbReference>
<accession>A0A1F2WQ77</accession>
<keyword evidence="10 19" id="KW-0812">Transmembrane</keyword>